<feature type="signal peptide" evidence="2">
    <location>
        <begin position="1"/>
        <end position="22"/>
    </location>
</feature>
<dbReference type="GO" id="GO:0016787">
    <property type="term" value="F:hydrolase activity"/>
    <property type="evidence" value="ECO:0007669"/>
    <property type="project" value="InterPro"/>
</dbReference>
<evidence type="ECO:0008006" key="7">
    <source>
        <dbReference type="Google" id="ProtNLM"/>
    </source>
</evidence>
<dbReference type="Proteomes" id="UP000612899">
    <property type="component" value="Unassembled WGS sequence"/>
</dbReference>
<feature type="chain" id="PRO_5038953415" description="Multidrug transporter" evidence="2">
    <location>
        <begin position="23"/>
        <end position="1101"/>
    </location>
</feature>
<dbReference type="InterPro" id="IPR018711">
    <property type="entry name" value="NAGPA"/>
</dbReference>
<feature type="compositionally biased region" description="Gly residues" evidence="1">
    <location>
        <begin position="449"/>
        <end position="467"/>
    </location>
</feature>
<organism evidence="5 6">
    <name type="scientific">Rhizocola hellebori</name>
    <dbReference type="NCBI Taxonomy" id="1392758"/>
    <lineage>
        <taxon>Bacteria</taxon>
        <taxon>Bacillati</taxon>
        <taxon>Actinomycetota</taxon>
        <taxon>Actinomycetes</taxon>
        <taxon>Micromonosporales</taxon>
        <taxon>Micromonosporaceae</taxon>
        <taxon>Rhizocola</taxon>
    </lineage>
</organism>
<dbReference type="Pfam" id="PF00149">
    <property type="entry name" value="Metallophos"/>
    <property type="match status" value="1"/>
</dbReference>
<dbReference type="RefSeq" id="WP_203908074.1">
    <property type="nucleotide sequence ID" value="NZ_BONY01000011.1"/>
</dbReference>
<feature type="domain" description="Phosphodiester glycosidase" evidence="4">
    <location>
        <begin position="199"/>
        <end position="367"/>
    </location>
</feature>
<name>A0A8J3Q699_9ACTN</name>
<feature type="domain" description="Calcineurin-like phosphoesterase" evidence="3">
    <location>
        <begin position="772"/>
        <end position="936"/>
    </location>
</feature>
<keyword evidence="2" id="KW-0732">Signal</keyword>
<evidence type="ECO:0000313" key="6">
    <source>
        <dbReference type="Proteomes" id="UP000612899"/>
    </source>
</evidence>
<dbReference type="InterPro" id="IPR029052">
    <property type="entry name" value="Metallo-depent_PP-like"/>
</dbReference>
<evidence type="ECO:0000256" key="1">
    <source>
        <dbReference type="SAM" id="MobiDB-lite"/>
    </source>
</evidence>
<dbReference type="Pfam" id="PF09992">
    <property type="entry name" value="NAGPA"/>
    <property type="match status" value="1"/>
</dbReference>
<dbReference type="PANTHER" id="PTHR40446">
    <property type="entry name" value="N-ACETYLGLUCOSAMINE-1-PHOSPHODIESTER ALPHA-N-ACETYLGLUCOSAMINIDASE"/>
    <property type="match status" value="1"/>
</dbReference>
<dbReference type="AlphaFoldDB" id="A0A8J3Q699"/>
<dbReference type="SUPFAM" id="SSF56300">
    <property type="entry name" value="Metallo-dependent phosphatases"/>
    <property type="match status" value="1"/>
</dbReference>
<dbReference type="EMBL" id="BONY01000011">
    <property type="protein sequence ID" value="GIH04187.1"/>
    <property type="molecule type" value="Genomic_DNA"/>
</dbReference>
<evidence type="ECO:0000259" key="3">
    <source>
        <dbReference type="Pfam" id="PF00149"/>
    </source>
</evidence>
<gene>
    <name evidence="5" type="ORF">Rhe02_22540</name>
</gene>
<dbReference type="InterPro" id="IPR004843">
    <property type="entry name" value="Calcineurin-like_PHP"/>
</dbReference>
<reference evidence="5" key="1">
    <citation type="submission" date="2021-01" db="EMBL/GenBank/DDBJ databases">
        <title>Whole genome shotgun sequence of Rhizocola hellebori NBRC 109834.</title>
        <authorList>
            <person name="Komaki H."/>
            <person name="Tamura T."/>
        </authorList>
    </citation>
    <scope>NUCLEOTIDE SEQUENCE</scope>
    <source>
        <strain evidence="5">NBRC 109834</strain>
    </source>
</reference>
<protein>
    <recommendedName>
        <fullName evidence="7">Multidrug transporter</fullName>
    </recommendedName>
</protein>
<keyword evidence="6" id="KW-1185">Reference proteome</keyword>
<proteinExistence type="predicted"/>
<feature type="region of interest" description="Disordered" evidence="1">
    <location>
        <begin position="448"/>
        <end position="468"/>
    </location>
</feature>
<evidence type="ECO:0000259" key="4">
    <source>
        <dbReference type="Pfam" id="PF09992"/>
    </source>
</evidence>
<evidence type="ECO:0000256" key="2">
    <source>
        <dbReference type="SAM" id="SignalP"/>
    </source>
</evidence>
<sequence length="1101" mass="114114">MRRLVCLALLLPFLLAPAPATSAPAAAVPAFLETDKVTRPVAPGLTLTSFDRIDSAGWLRADALSADLGRTSVDYLYSGSVSTPEPLSGPANRAHAVAAVNGDFFDINNSSAAQGIGIQNGQLIQSPVSGHTKAIGVTAQGIGKVIEVYFEGTAGDIALTQFNNLVSPGGVGLFTPLWGSYPRRRAVEGATKITEVSLVNGIVTTVSATPGSGPIPAGTSILLGRDAAADTLAALTIGQRIEVRYQPRASDGSQLNAAIGGNVVLVRDGVPQPNGDPTLAPRTAVGFSADGRTMHLLTIDGRQADSRGVTLTEMGQLMAELGAHHALNLDGGGSSTLLAREPGSAQVQVENQPSDGGERPVPNGLALYAPAGSGSLSGYWVQTTTDPKTAPGLSPIRGGRPDRVFPGLTRRLTAAGFDETYGPAAGTPHWRVSTPWHGIVLPATAPSPGAGGGAAGAASAGGSGAAGTGREAVFRGALPGAATVTAFTGAATGTVKLTVIGPLTRISPTADKLALAGANSETTFGVVGFDSEARGAPIEPADLRLDYDTSLMTVTARPDGLLNVKALKDVGAGLITVHVGASTAVLAVTIGLADVMVADFDNASQWFYNSIPADIPGSVSPAPGHTGTGLRLSADFTRHSVTRAAYANPPTFIDVPGQPQAFTMWINGTGNGEWASLHLVDANGAAQVLRGGNVTWTGWQEVTFTVPAGIRYPVKVRRFYAPEIKADARYQSELVIDDLVAKVPPSIELPVTAPPTDRTVVTDGTLDDAPWRFAVMSDAQFVAANPDSDLVAGARRTLREIKAATPDFLVINGDFVDTAFPADFALAKKILDEELGGALPYYYIPGNHEIMGAPITNFETAFGATNRVLDHRGTRFVMLNSSDGALHLAQLALLRDALATATTNVVVMHHHPHRDPTPNKGSQLGDRKEAALLEKWLADFETASGKQALFIGAHVGTFHAERVDGVPYFINGNTAKAPATPAGEGGFTGWTMFGSDLRAQTRPHVDTLSLTAPTTVAAGQTAAVTATLGQGTRLVPVTAPVSADWSGSANLHIGPWWELRPWHIAWLDPATGALTTLRPGTVTVSVRVSAVTTTSTTITIT</sequence>
<accession>A0A8J3Q699</accession>
<dbReference type="PANTHER" id="PTHR40446:SF2">
    <property type="entry name" value="N-ACETYLGLUCOSAMINE-1-PHOSPHODIESTER ALPHA-N-ACETYLGLUCOSAMINIDASE"/>
    <property type="match status" value="1"/>
</dbReference>
<comment type="caution">
    <text evidence="5">The sequence shown here is derived from an EMBL/GenBank/DDBJ whole genome shotgun (WGS) entry which is preliminary data.</text>
</comment>
<dbReference type="Gene3D" id="3.60.21.10">
    <property type="match status" value="1"/>
</dbReference>
<evidence type="ECO:0000313" key="5">
    <source>
        <dbReference type="EMBL" id="GIH04187.1"/>
    </source>
</evidence>